<evidence type="ECO:0000313" key="5">
    <source>
        <dbReference type="EMBL" id="MEN3068449.1"/>
    </source>
</evidence>
<keyword evidence="6" id="KW-1185">Reference proteome</keyword>
<evidence type="ECO:0000256" key="1">
    <source>
        <dbReference type="ARBA" id="ARBA00023015"/>
    </source>
</evidence>
<comment type="caution">
    <text evidence="5">The sequence shown here is derived from an EMBL/GenBank/DDBJ whole genome shotgun (WGS) entry which is preliminary data.</text>
</comment>
<dbReference type="PROSITE" id="PS00041">
    <property type="entry name" value="HTH_ARAC_FAMILY_1"/>
    <property type="match status" value="1"/>
</dbReference>
<dbReference type="PANTHER" id="PTHR47893:SF1">
    <property type="entry name" value="REGULATORY PROTEIN PCHR"/>
    <property type="match status" value="1"/>
</dbReference>
<keyword evidence="3" id="KW-0804">Transcription</keyword>
<gene>
    <name evidence="5" type="ORF">ABDB84_08155</name>
</gene>
<dbReference type="PROSITE" id="PS01124">
    <property type="entry name" value="HTH_ARAC_FAMILY_2"/>
    <property type="match status" value="1"/>
</dbReference>
<dbReference type="InterPro" id="IPR018062">
    <property type="entry name" value="HTH_AraC-typ_CS"/>
</dbReference>
<accession>A0ABU9YXF4</accession>
<evidence type="ECO:0000256" key="2">
    <source>
        <dbReference type="ARBA" id="ARBA00023125"/>
    </source>
</evidence>
<dbReference type="Proteomes" id="UP001410394">
    <property type="component" value="Unassembled WGS sequence"/>
</dbReference>
<feature type="domain" description="HTH araC/xylS-type" evidence="4">
    <location>
        <begin position="233"/>
        <end position="333"/>
    </location>
</feature>
<organism evidence="5 6">
    <name type="scientific">Uliginosibacterium sediminicola</name>
    <dbReference type="NCBI Taxonomy" id="2024550"/>
    <lineage>
        <taxon>Bacteria</taxon>
        <taxon>Pseudomonadati</taxon>
        <taxon>Pseudomonadota</taxon>
        <taxon>Betaproteobacteria</taxon>
        <taxon>Rhodocyclales</taxon>
        <taxon>Zoogloeaceae</taxon>
        <taxon>Uliginosibacterium</taxon>
    </lineage>
</organism>
<dbReference type="Gene3D" id="1.10.10.60">
    <property type="entry name" value="Homeodomain-like"/>
    <property type="match status" value="1"/>
</dbReference>
<dbReference type="PANTHER" id="PTHR47893">
    <property type="entry name" value="REGULATORY PROTEIN PCHR"/>
    <property type="match status" value="1"/>
</dbReference>
<dbReference type="Pfam" id="PF12833">
    <property type="entry name" value="HTH_18"/>
    <property type="match status" value="1"/>
</dbReference>
<reference evidence="5 6" key="1">
    <citation type="journal article" date="2018" name="Int. J. Syst. Evol. Microbiol.">
        <title>Uliginosibacterium sediminicola sp. nov., isolated from freshwater sediment.</title>
        <authorList>
            <person name="Hwang W.M."/>
            <person name="Kim S.M."/>
            <person name="Kang K."/>
            <person name="Ahn T.Y."/>
        </authorList>
    </citation>
    <scope>NUCLEOTIDE SEQUENCE [LARGE SCALE GENOMIC DNA]</scope>
    <source>
        <strain evidence="5 6">M1-21</strain>
    </source>
</reference>
<dbReference type="SMART" id="SM00342">
    <property type="entry name" value="HTH_ARAC"/>
    <property type="match status" value="1"/>
</dbReference>
<sequence length="336" mass="37462">MYPFSTLSPATGSALDEASGEKFIYRITRANDADEHALNLSRWDQRYDQLSAGSFEGMVSELWLPKTQIFVERANRQLRQSCAAWHQSIWFGIPAAEDGMMSMGSKPLPENAICIRDGGAEFDLLTAPDFDLYGVVVDRLSFAEYLAQEHAQDLDHLLRQRDVIAVALSHKARLCAALSNVLDDARDNAQHASQALSSDLQTRVFDALSGVLLGAHASTPTPRRQISRQQTVARIREQLLQNPGQPPSIPELCERLHLSRRALQNCVEEVTGMPPLSYMRSIRLNAVRRQLKYGHDGESVSSVAYAWGFNHLSQFAKDYRQLFGELPSAARQSAGH</sequence>
<proteinExistence type="predicted"/>
<evidence type="ECO:0000259" key="4">
    <source>
        <dbReference type="PROSITE" id="PS01124"/>
    </source>
</evidence>
<dbReference type="InterPro" id="IPR018060">
    <property type="entry name" value="HTH_AraC"/>
</dbReference>
<keyword evidence="2" id="KW-0238">DNA-binding</keyword>
<dbReference type="EMBL" id="JBDIVE010000003">
    <property type="protein sequence ID" value="MEN3068449.1"/>
    <property type="molecule type" value="Genomic_DNA"/>
</dbReference>
<dbReference type="InterPro" id="IPR009057">
    <property type="entry name" value="Homeodomain-like_sf"/>
</dbReference>
<keyword evidence="1" id="KW-0805">Transcription regulation</keyword>
<dbReference type="SUPFAM" id="SSF46689">
    <property type="entry name" value="Homeodomain-like"/>
    <property type="match status" value="2"/>
</dbReference>
<name>A0ABU9YXF4_9RHOO</name>
<dbReference type="InterPro" id="IPR053142">
    <property type="entry name" value="PchR_regulatory_protein"/>
</dbReference>
<evidence type="ECO:0000256" key="3">
    <source>
        <dbReference type="ARBA" id="ARBA00023163"/>
    </source>
</evidence>
<dbReference type="RefSeq" id="WP_345919217.1">
    <property type="nucleotide sequence ID" value="NZ_JBDIVE010000003.1"/>
</dbReference>
<evidence type="ECO:0000313" key="6">
    <source>
        <dbReference type="Proteomes" id="UP001410394"/>
    </source>
</evidence>
<protein>
    <submittedName>
        <fullName evidence="5">Helix-turn-helix domain-containing protein</fullName>
    </submittedName>
</protein>